<protein>
    <submittedName>
        <fullName evidence="3">FAD-binding oxidoreductase</fullName>
        <ecNumber evidence="3">1.-.-.-</ecNumber>
    </submittedName>
</protein>
<dbReference type="Gene3D" id="3.50.50.60">
    <property type="entry name" value="FAD/NAD(P)-binding domain"/>
    <property type="match status" value="1"/>
</dbReference>
<feature type="domain" description="FAD dependent oxidoreductase" evidence="2">
    <location>
        <begin position="38"/>
        <end position="394"/>
    </location>
</feature>
<keyword evidence="1 3" id="KW-0560">Oxidoreductase</keyword>
<proteinExistence type="predicted"/>
<dbReference type="InterPro" id="IPR006076">
    <property type="entry name" value="FAD-dep_OxRdtase"/>
</dbReference>
<dbReference type="GO" id="GO:0016491">
    <property type="term" value="F:oxidoreductase activity"/>
    <property type="evidence" value="ECO:0007669"/>
    <property type="project" value="UniProtKB-KW"/>
</dbReference>
<keyword evidence="4" id="KW-1185">Reference proteome</keyword>
<reference evidence="3 4" key="1">
    <citation type="submission" date="2024-06" db="EMBL/GenBank/DDBJ databases">
        <authorList>
            <person name="Kim D.-U."/>
        </authorList>
    </citation>
    <scope>NUCLEOTIDE SEQUENCE [LARGE SCALE GENOMIC DNA]</scope>
    <source>
        <strain evidence="3 4">KACC15460</strain>
    </source>
</reference>
<organism evidence="3 4">
    <name type="scientific">Mesorhizobium shangrilense</name>
    <dbReference type="NCBI Taxonomy" id="460060"/>
    <lineage>
        <taxon>Bacteria</taxon>
        <taxon>Pseudomonadati</taxon>
        <taxon>Pseudomonadota</taxon>
        <taxon>Alphaproteobacteria</taxon>
        <taxon>Hyphomicrobiales</taxon>
        <taxon>Phyllobacteriaceae</taxon>
        <taxon>Mesorhizobium</taxon>
    </lineage>
</organism>
<dbReference type="EC" id="1.-.-.-" evidence="3"/>
<dbReference type="InterPro" id="IPR036188">
    <property type="entry name" value="FAD/NAD-bd_sf"/>
</dbReference>
<comment type="caution">
    <text evidence="3">The sequence shown here is derived from an EMBL/GenBank/DDBJ whole genome shotgun (WGS) entry which is preliminary data.</text>
</comment>
<evidence type="ECO:0000259" key="2">
    <source>
        <dbReference type="Pfam" id="PF01266"/>
    </source>
</evidence>
<evidence type="ECO:0000256" key="1">
    <source>
        <dbReference type="ARBA" id="ARBA00023002"/>
    </source>
</evidence>
<dbReference type="EMBL" id="JBEWSZ010000017">
    <property type="protein sequence ID" value="MET2832978.1"/>
    <property type="molecule type" value="Genomic_DNA"/>
</dbReference>
<dbReference type="Proteomes" id="UP001548832">
    <property type="component" value="Unassembled WGS sequence"/>
</dbReference>
<dbReference type="Pfam" id="PF01266">
    <property type="entry name" value="DAO"/>
    <property type="match status" value="1"/>
</dbReference>
<dbReference type="PANTHER" id="PTHR13847">
    <property type="entry name" value="SARCOSINE DEHYDROGENASE-RELATED"/>
    <property type="match status" value="1"/>
</dbReference>
<dbReference type="SUPFAM" id="SSF51905">
    <property type="entry name" value="FAD/NAD(P)-binding domain"/>
    <property type="match status" value="1"/>
</dbReference>
<gene>
    <name evidence="3" type="ORF">ABVQ20_39380</name>
</gene>
<accession>A0ABV2DU38</accession>
<dbReference type="Gene3D" id="3.30.9.10">
    <property type="entry name" value="D-Amino Acid Oxidase, subunit A, domain 2"/>
    <property type="match status" value="1"/>
</dbReference>
<sequence>MSVHKAVRTPADLPVSGWYALLPPPKAPEVLRGRHEADWVIVGGGFAGLAAARRLSQLLPNDRIVVVDAQRIGWGAAGRNSGFMIDLPHELGGKNYGGRREHDLQQIRMNRAAIEFSGAAAEEFGLQPYFVRAGKLHGAATDHGLRSLREFEGHLVGLAEDFRSLDAADMKRITGTDFFIGGTFTPGTVMAQPAGFVRGLAAGLAGRVKIFEKSPVTGIRTGKEHSIQTAEGEVVAPRMILTVNGHLESFGFFKQRLLHVFTYASMTRTLSDQEKRTLGGEMEWGLIPADPMGSTIRRVGDRIVVRNTFTYNPSMTTSNGQMQRIGHRHDRSFKARFPMLNGVEMEYRWGGHLCLSLNSAPAFGEIEDRVYAAGCCNGLGTVKGTLYGMLVADLAVGTGEPMVADALQEPTPSKLYPQPFMAIGAPLRLWNMQRRAGREL</sequence>
<evidence type="ECO:0000313" key="4">
    <source>
        <dbReference type="Proteomes" id="UP001548832"/>
    </source>
</evidence>
<name>A0ABV2DU38_9HYPH</name>
<dbReference type="RefSeq" id="WP_354465184.1">
    <property type="nucleotide sequence ID" value="NZ_JBEWSZ010000017.1"/>
</dbReference>
<evidence type="ECO:0000313" key="3">
    <source>
        <dbReference type="EMBL" id="MET2832978.1"/>
    </source>
</evidence>
<dbReference type="PANTHER" id="PTHR13847:SF281">
    <property type="entry name" value="FAD DEPENDENT OXIDOREDUCTASE DOMAIN-CONTAINING PROTEIN"/>
    <property type="match status" value="1"/>
</dbReference>